<dbReference type="Pfam" id="PF16681">
    <property type="entry name" value="Ig_5"/>
    <property type="match status" value="1"/>
</dbReference>
<feature type="region of interest" description="Disordered" evidence="1">
    <location>
        <begin position="139"/>
        <end position="165"/>
    </location>
</feature>
<dbReference type="InterPro" id="IPR013783">
    <property type="entry name" value="Ig-like_fold"/>
</dbReference>
<proteinExistence type="evidence at transcript level"/>
<feature type="chain" id="PRO_5012177434" evidence="3">
    <location>
        <begin position="24"/>
        <end position="186"/>
    </location>
</feature>
<evidence type="ECO:0000256" key="1">
    <source>
        <dbReference type="SAM" id="MobiDB-lite"/>
    </source>
</evidence>
<dbReference type="GO" id="GO:0009897">
    <property type="term" value="C:external side of plasma membrane"/>
    <property type="evidence" value="ECO:0007669"/>
    <property type="project" value="TreeGrafter"/>
</dbReference>
<feature type="compositionally biased region" description="Polar residues" evidence="1">
    <location>
        <begin position="153"/>
        <end position="165"/>
    </location>
</feature>
<keyword evidence="2" id="KW-0812">Transmembrane</keyword>
<gene>
    <name evidence="4" type="primary">CD3</name>
</gene>
<keyword evidence="3" id="KW-0732">Signal</keyword>
<dbReference type="GO" id="GO:0042105">
    <property type="term" value="C:alpha-beta T cell receptor complex"/>
    <property type="evidence" value="ECO:0007669"/>
    <property type="project" value="TreeGrafter"/>
</dbReference>
<reference evidence="4" key="1">
    <citation type="submission" date="2017-06" db="EMBL/GenBank/DDBJ databases">
        <title>Characterization of Nuclear factor of activated T-cells- 4 (NFAT4) and gene expression of upstream-downstream signaling molecules following yeast, zymosan and Vibrio parahaemolyticus stimulation in leukocytes Pacific red snapper.</title>
        <authorList>
            <person name="Angulo C."/>
            <person name="Ascencio F."/>
            <person name="Alamillo E."/>
            <person name="Reyes-Becerril M."/>
        </authorList>
    </citation>
    <scope>NUCLEOTIDE SEQUENCE</scope>
</reference>
<dbReference type="Gene3D" id="2.60.40.10">
    <property type="entry name" value="Immunoglobulins"/>
    <property type="match status" value="1"/>
</dbReference>
<feature type="signal peptide" evidence="3">
    <location>
        <begin position="1"/>
        <end position="23"/>
    </location>
</feature>
<evidence type="ECO:0000313" key="4">
    <source>
        <dbReference type="EMBL" id="ATI15093.1"/>
    </source>
</evidence>
<dbReference type="PANTHER" id="PTHR10570">
    <property type="entry name" value="T-CELL SURFACE GLYCOPROTEIN CD3 GAMMA CHAIN / DELTA CHAIN"/>
    <property type="match status" value="1"/>
</dbReference>
<name>A0A291L8P7_LUTPE</name>
<keyword evidence="2" id="KW-0472">Membrane</keyword>
<keyword evidence="2" id="KW-1133">Transmembrane helix</keyword>
<dbReference type="GO" id="GO:0004888">
    <property type="term" value="F:transmembrane signaling receptor activity"/>
    <property type="evidence" value="ECO:0007669"/>
    <property type="project" value="TreeGrafter"/>
</dbReference>
<dbReference type="PANTHER" id="PTHR10570:SF8">
    <property type="entry name" value="T-CELL SURFACE GLYCOPROTEIN CD3 GAMMA CHAIN"/>
    <property type="match status" value="1"/>
</dbReference>
<dbReference type="AlphaFoldDB" id="A0A291L8P7"/>
<evidence type="ECO:0000256" key="2">
    <source>
        <dbReference type="SAM" id="Phobius"/>
    </source>
</evidence>
<dbReference type="EMBL" id="MF347706">
    <property type="protein sequence ID" value="ATI15093.1"/>
    <property type="molecule type" value="mRNA"/>
</dbReference>
<accession>A0A291L8P7</accession>
<dbReference type="InterPro" id="IPR015484">
    <property type="entry name" value="CD3_esu/gsu/dsu"/>
</dbReference>
<sequence length="186" mass="20743">MKCLTVLPACLLLLWTLTASVSCQTTAQPLTRPVIVAKTVSDGIELSCLENKYRIQAKNGSIHDSLKLEYKDDNTGEYACVKIEEDEVEAIEKIYVKFRTCDNCVELDVPSIVGLVMGNVVATTVIGVAVYLIASQTRNGPVTSHKSSDRQRLVQNEVTNRPTNEHYQVLKPKAQRDTYDVLTNRR</sequence>
<dbReference type="GO" id="GO:0045059">
    <property type="term" value="P:positive thymic T cell selection"/>
    <property type="evidence" value="ECO:0007669"/>
    <property type="project" value="TreeGrafter"/>
</dbReference>
<feature type="transmembrane region" description="Helical" evidence="2">
    <location>
        <begin position="112"/>
        <end position="134"/>
    </location>
</feature>
<dbReference type="GO" id="GO:0007166">
    <property type="term" value="P:cell surface receptor signaling pathway"/>
    <property type="evidence" value="ECO:0007669"/>
    <property type="project" value="TreeGrafter"/>
</dbReference>
<organism evidence="4">
    <name type="scientific">Lutjanus peru</name>
    <name type="common">Pacific red snapper</name>
    <name type="synonym">Neomaenis peru</name>
    <dbReference type="NCBI Taxonomy" id="290247"/>
    <lineage>
        <taxon>Eukaryota</taxon>
        <taxon>Metazoa</taxon>
        <taxon>Chordata</taxon>
        <taxon>Craniata</taxon>
        <taxon>Vertebrata</taxon>
        <taxon>Euteleostomi</taxon>
        <taxon>Actinopterygii</taxon>
        <taxon>Neopterygii</taxon>
        <taxon>Teleostei</taxon>
        <taxon>Neoteleostei</taxon>
        <taxon>Acanthomorphata</taxon>
        <taxon>Eupercaria</taxon>
        <taxon>Lutjaniformes</taxon>
        <taxon>Lutjanidae</taxon>
        <taxon>Lutjanus</taxon>
    </lineage>
</organism>
<dbReference type="PROSITE" id="PS51257">
    <property type="entry name" value="PROKAR_LIPOPROTEIN"/>
    <property type="match status" value="1"/>
</dbReference>
<protein>
    <submittedName>
        <fullName evidence="4">T-cell surface glycoprotein CD3 gamma/delta</fullName>
    </submittedName>
</protein>
<evidence type="ECO:0000256" key="3">
    <source>
        <dbReference type="SAM" id="SignalP"/>
    </source>
</evidence>